<dbReference type="Proteomes" id="UP000326452">
    <property type="component" value="Unassembled WGS sequence"/>
</dbReference>
<dbReference type="RefSeq" id="WP_150694434.1">
    <property type="nucleotide sequence ID" value="NZ_CABVJC010000010.1"/>
</dbReference>
<gene>
    <name evidence="1" type="ORF">PS941_04893</name>
</gene>
<evidence type="ECO:0000313" key="2">
    <source>
        <dbReference type="Proteomes" id="UP000326452"/>
    </source>
</evidence>
<organism evidence="1 2">
    <name type="scientific">Pseudomonas fluorescens</name>
    <dbReference type="NCBI Taxonomy" id="294"/>
    <lineage>
        <taxon>Bacteria</taxon>
        <taxon>Pseudomonadati</taxon>
        <taxon>Pseudomonadota</taxon>
        <taxon>Gammaproteobacteria</taxon>
        <taxon>Pseudomonadales</taxon>
        <taxon>Pseudomonadaceae</taxon>
        <taxon>Pseudomonas</taxon>
    </lineage>
</organism>
<accession>A0A5E7VAM5</accession>
<name>A0A5E7VAM5_PSEFL</name>
<protein>
    <submittedName>
        <fullName evidence="1">Uncharacterized protein</fullName>
    </submittedName>
</protein>
<evidence type="ECO:0000313" key="1">
    <source>
        <dbReference type="EMBL" id="VVQ19915.1"/>
    </source>
</evidence>
<proteinExistence type="predicted"/>
<dbReference type="OrthoDB" id="6934054at2"/>
<reference evidence="1 2" key="1">
    <citation type="submission" date="2019-09" db="EMBL/GenBank/DDBJ databases">
        <authorList>
            <person name="Chandra G."/>
            <person name="Truman W A."/>
        </authorList>
    </citation>
    <scope>NUCLEOTIDE SEQUENCE [LARGE SCALE GENOMIC DNA]</scope>
    <source>
        <strain evidence="1">PS941</strain>
    </source>
</reference>
<sequence>MPGQGGYNTGKDVAIDINTPTGPIRLPKIMNFDSKPKVTNQEITPLNGLTDELMIPKGWTGTFEAERVDSTLDDWWAQFESDYYAGVNQNPATITETIQEIGGGQTTWRYTHVILKFEDAGKKEGDKTIRQSMSFTARRRIKV</sequence>
<dbReference type="EMBL" id="CABVJC010000010">
    <property type="protein sequence ID" value="VVQ19915.1"/>
    <property type="molecule type" value="Genomic_DNA"/>
</dbReference>
<dbReference type="AlphaFoldDB" id="A0A5E7VAM5"/>